<reference evidence="1 2" key="1">
    <citation type="submission" date="2019-02" db="EMBL/GenBank/DDBJ databases">
        <title>Deep-cultivation of Planctomycetes and their phenomic and genomic characterization uncovers novel biology.</title>
        <authorList>
            <person name="Wiegand S."/>
            <person name="Jogler M."/>
            <person name="Boedeker C."/>
            <person name="Pinto D."/>
            <person name="Vollmers J."/>
            <person name="Rivas-Marin E."/>
            <person name="Kohn T."/>
            <person name="Peeters S.H."/>
            <person name="Heuer A."/>
            <person name="Rast P."/>
            <person name="Oberbeckmann S."/>
            <person name="Bunk B."/>
            <person name="Jeske O."/>
            <person name="Meyerdierks A."/>
            <person name="Storesund J.E."/>
            <person name="Kallscheuer N."/>
            <person name="Luecker S."/>
            <person name="Lage O.M."/>
            <person name="Pohl T."/>
            <person name="Merkel B.J."/>
            <person name="Hornburger P."/>
            <person name="Mueller R.-W."/>
            <person name="Bruemmer F."/>
            <person name="Labrenz M."/>
            <person name="Spormann A.M."/>
            <person name="Op Den Camp H."/>
            <person name="Overmann J."/>
            <person name="Amann R."/>
            <person name="Jetten M.S.M."/>
            <person name="Mascher T."/>
            <person name="Medema M.H."/>
            <person name="Devos D.P."/>
            <person name="Kaster A.-K."/>
            <person name="Ovreas L."/>
            <person name="Rohde M."/>
            <person name="Galperin M.Y."/>
            <person name="Jogler C."/>
        </authorList>
    </citation>
    <scope>NUCLEOTIDE SEQUENCE [LARGE SCALE GENOMIC DNA]</scope>
    <source>
        <strain evidence="1 2">CA13</strain>
    </source>
</reference>
<evidence type="ECO:0000313" key="1">
    <source>
        <dbReference type="EMBL" id="TWT82628.1"/>
    </source>
</evidence>
<evidence type="ECO:0000313" key="2">
    <source>
        <dbReference type="Proteomes" id="UP000315010"/>
    </source>
</evidence>
<protein>
    <submittedName>
        <fullName evidence="1">Uncharacterized protein</fullName>
    </submittedName>
</protein>
<name>A0A5C5Z5P8_9BACT</name>
<keyword evidence="2" id="KW-1185">Reference proteome</keyword>
<dbReference type="Proteomes" id="UP000315010">
    <property type="component" value="Unassembled WGS sequence"/>
</dbReference>
<accession>A0A5C5Z5P8</accession>
<organism evidence="1 2">
    <name type="scientific">Novipirellula herctigrandis</name>
    <dbReference type="NCBI Taxonomy" id="2527986"/>
    <lineage>
        <taxon>Bacteria</taxon>
        <taxon>Pseudomonadati</taxon>
        <taxon>Planctomycetota</taxon>
        <taxon>Planctomycetia</taxon>
        <taxon>Pirellulales</taxon>
        <taxon>Pirellulaceae</taxon>
        <taxon>Novipirellula</taxon>
    </lineage>
</organism>
<gene>
    <name evidence="1" type="ORF">CA13_40910</name>
</gene>
<sequence length="87" mass="10140">MTSQEKLVAELIRGLKFERDEVKLQLHLAEKDLQDQWDDLDRRLDELDERYAPVKDSTKEAPEDVLDSIKLLTSEISAGFDRIRKAL</sequence>
<dbReference type="AlphaFoldDB" id="A0A5C5Z5P8"/>
<dbReference type="RefSeq" id="WP_146399239.1">
    <property type="nucleotide sequence ID" value="NZ_SJPJ01000001.1"/>
</dbReference>
<proteinExistence type="predicted"/>
<dbReference type="EMBL" id="SJPJ01000001">
    <property type="protein sequence ID" value="TWT82628.1"/>
    <property type="molecule type" value="Genomic_DNA"/>
</dbReference>
<dbReference type="OrthoDB" id="7473960at2"/>
<comment type="caution">
    <text evidence="1">The sequence shown here is derived from an EMBL/GenBank/DDBJ whole genome shotgun (WGS) entry which is preliminary data.</text>
</comment>